<feature type="region of interest" description="Disordered" evidence="1">
    <location>
        <begin position="234"/>
        <end position="253"/>
    </location>
</feature>
<evidence type="ECO:0000313" key="2">
    <source>
        <dbReference type="EMBL" id="KAJ8482480.1"/>
    </source>
</evidence>
<evidence type="ECO:0000256" key="1">
    <source>
        <dbReference type="SAM" id="MobiDB-lite"/>
    </source>
</evidence>
<feature type="region of interest" description="Disordered" evidence="1">
    <location>
        <begin position="63"/>
        <end position="122"/>
    </location>
</feature>
<gene>
    <name evidence="2" type="ORF">ONZ51_g5322</name>
</gene>
<reference evidence="2" key="1">
    <citation type="submission" date="2022-11" db="EMBL/GenBank/DDBJ databases">
        <title>Genome Sequence of Cubamyces cubensis.</title>
        <authorList>
            <person name="Buettner E."/>
        </authorList>
    </citation>
    <scope>NUCLEOTIDE SEQUENCE</scope>
    <source>
        <strain evidence="2">MPL-01</strain>
    </source>
</reference>
<sequence>MISTMSATSGVIRFPPPPPTRNELTAEQRAKLIRTNNKLGQVLGSTPHVLDLTYRKVEEVPPKSPITVRNPFRMHGRSRSLPKSEEASLRANSPDSVSSGSSGSSRKSTTSIRVHTETDQAWRSPYPVTRARPPLLKLSAPCSSRKPQLETIPGSPPFDQLTSALDPPTFSIPTDAAMRREKMRRLRRKLGENVPANLVFPSADESDSESEEDSPLITTPTSFASMDWLLVNKPLPDQPDERPLPQLPAVEESPSWAPRRRLFKDWSKTKPSQGAVRLDSIAESAKESRAEYTVHIGVSASSPIDEKGPELHRMGWWREPLVISRRKQDLPAGYDRL</sequence>
<feature type="region of interest" description="Disordered" evidence="1">
    <location>
        <begin position="138"/>
        <end position="172"/>
    </location>
</feature>
<protein>
    <submittedName>
        <fullName evidence="2">Uncharacterized protein</fullName>
    </submittedName>
</protein>
<proteinExistence type="predicted"/>
<dbReference type="Proteomes" id="UP001215151">
    <property type="component" value="Unassembled WGS sequence"/>
</dbReference>
<dbReference type="AlphaFoldDB" id="A0AAD7TV99"/>
<organism evidence="2 3">
    <name type="scientific">Trametes cubensis</name>
    <dbReference type="NCBI Taxonomy" id="1111947"/>
    <lineage>
        <taxon>Eukaryota</taxon>
        <taxon>Fungi</taxon>
        <taxon>Dikarya</taxon>
        <taxon>Basidiomycota</taxon>
        <taxon>Agaricomycotina</taxon>
        <taxon>Agaricomycetes</taxon>
        <taxon>Polyporales</taxon>
        <taxon>Polyporaceae</taxon>
        <taxon>Trametes</taxon>
    </lineage>
</organism>
<accession>A0AAD7TV99</accession>
<comment type="caution">
    <text evidence="2">The sequence shown here is derived from an EMBL/GenBank/DDBJ whole genome shotgun (WGS) entry which is preliminary data.</text>
</comment>
<evidence type="ECO:0000313" key="3">
    <source>
        <dbReference type="Proteomes" id="UP001215151"/>
    </source>
</evidence>
<dbReference type="EMBL" id="JAPEVG010000113">
    <property type="protein sequence ID" value="KAJ8482480.1"/>
    <property type="molecule type" value="Genomic_DNA"/>
</dbReference>
<feature type="region of interest" description="Disordered" evidence="1">
    <location>
        <begin position="1"/>
        <end position="25"/>
    </location>
</feature>
<feature type="compositionally biased region" description="Low complexity" evidence="1">
    <location>
        <begin position="93"/>
        <end position="111"/>
    </location>
</feature>
<name>A0AAD7TV99_9APHY</name>
<keyword evidence="3" id="KW-1185">Reference proteome</keyword>